<dbReference type="GO" id="GO:0005829">
    <property type="term" value="C:cytosol"/>
    <property type="evidence" value="ECO:0007669"/>
    <property type="project" value="TreeGrafter"/>
</dbReference>
<reference evidence="9 10" key="1">
    <citation type="journal article" date="2016" name="BMC Genomics">
        <title>Comparative genomics reveals Cyclospora cayetanensis possesses coccidia-like metabolism and invasion components but unique surface antigens.</title>
        <authorList>
            <person name="Liu S."/>
            <person name="Wang L."/>
            <person name="Zheng H."/>
            <person name="Xu Z."/>
            <person name="Roellig D.M."/>
            <person name="Li N."/>
            <person name="Frace M.A."/>
            <person name="Tang K."/>
            <person name="Arrowood M.J."/>
            <person name="Moss D.M."/>
            <person name="Zhang L."/>
            <person name="Feng Y."/>
            <person name="Xiao L."/>
        </authorList>
    </citation>
    <scope>NUCLEOTIDE SEQUENCE [LARGE SCALE GENOMIC DNA]</scope>
    <source>
        <strain evidence="9 10">CHN_HEN01</strain>
    </source>
</reference>
<evidence type="ECO:0000313" key="10">
    <source>
        <dbReference type="Proteomes" id="UP000095192"/>
    </source>
</evidence>
<feature type="binding site" evidence="7">
    <location>
        <position position="295"/>
    </location>
    <ligand>
        <name>3',5'-cyclic AMP</name>
        <dbReference type="ChEBI" id="CHEBI:58165"/>
        <label>2</label>
    </ligand>
</feature>
<feature type="domain" description="Cyclic nucleotide-binding" evidence="8">
    <location>
        <begin position="224"/>
        <end position="345"/>
    </location>
</feature>
<dbReference type="PRINTS" id="PR00103">
    <property type="entry name" value="CAMPKINASE"/>
</dbReference>
<dbReference type="InterPro" id="IPR018490">
    <property type="entry name" value="cNMP-bd_dom_sf"/>
</dbReference>
<evidence type="ECO:0000256" key="7">
    <source>
        <dbReference type="PIRSR" id="PIRSR000548-1"/>
    </source>
</evidence>
<sequence length="347" mass="39181">MSAPEYEEYIQAKLTPVLESLVTEVLLAHPEDPVTFMISRLCQRAKLPDPTTPYSKENEELRQELARLREDKVLGLSFMFSCLDNKDRNTVVDAMKERQIPADMTLIKQGADGDCLYIVETGSLQCWREDGGRETMVKVVGPGDVFGELALLYNAPRAATVKSAEDCKLWRLDRDTFNAIVKDAATKKREMYDAFLSKVFVDLIKSAAVHVQNLLVQFKFEVRLLESMSTYDRIKLADALRTEEYQGGEFIVRQGEPGDIFYLIEEGSAIAMKVFEGQTEPQEVETYKAGDYFGELALLTGEPRAASVIAKGSCKVATLDRKSFKRLMGSVEEILKRKAQEYKKQPQ</sequence>
<dbReference type="PIRSF" id="PIRSF000548">
    <property type="entry name" value="PK_regulatory"/>
    <property type="match status" value="1"/>
</dbReference>
<comment type="caution">
    <text evidence="9">The sequence shown here is derived from an EMBL/GenBank/DDBJ whole genome shotgun (WGS) entry which is preliminary data.</text>
</comment>
<dbReference type="InterPro" id="IPR012198">
    <property type="entry name" value="cAMP_dep_PK_reg_su"/>
</dbReference>
<dbReference type="SMART" id="SM00100">
    <property type="entry name" value="cNMP"/>
    <property type="match status" value="2"/>
</dbReference>
<dbReference type="CDD" id="cd00038">
    <property type="entry name" value="CAP_ED"/>
    <property type="match status" value="2"/>
</dbReference>
<dbReference type="PANTHER" id="PTHR11635:SF152">
    <property type="entry name" value="CAMP-DEPENDENT PROTEIN KINASE TYPE I REGULATORY SUBUNIT-RELATED"/>
    <property type="match status" value="1"/>
</dbReference>
<keyword evidence="6 7" id="KW-0114">cAMP</keyword>
<dbReference type="Pfam" id="PF00027">
    <property type="entry name" value="cNMP_binding"/>
    <property type="match status" value="2"/>
</dbReference>
<dbReference type="Proteomes" id="UP000095192">
    <property type="component" value="Unassembled WGS sequence"/>
</dbReference>
<dbReference type="PROSITE" id="PS50042">
    <property type="entry name" value="CNMP_BINDING_3"/>
    <property type="match status" value="2"/>
</dbReference>
<dbReference type="Gene3D" id="2.60.120.10">
    <property type="entry name" value="Jelly Rolls"/>
    <property type="match status" value="2"/>
</dbReference>
<organism evidence="9 10">
    <name type="scientific">Cyclospora cayetanensis</name>
    <dbReference type="NCBI Taxonomy" id="88456"/>
    <lineage>
        <taxon>Eukaryota</taxon>
        <taxon>Sar</taxon>
        <taxon>Alveolata</taxon>
        <taxon>Apicomplexa</taxon>
        <taxon>Conoidasida</taxon>
        <taxon>Coccidia</taxon>
        <taxon>Eucoccidiorida</taxon>
        <taxon>Eimeriorina</taxon>
        <taxon>Eimeriidae</taxon>
        <taxon>Cyclospora</taxon>
    </lineage>
</organism>
<proteinExistence type="inferred from homology"/>
<dbReference type="VEuPathDB" id="ToxoDB:LOC34620356"/>
<dbReference type="PANTHER" id="PTHR11635">
    <property type="entry name" value="CAMP-DEPENDENT PROTEIN KINASE REGULATORY CHAIN"/>
    <property type="match status" value="1"/>
</dbReference>
<dbReference type="PROSITE" id="PS00889">
    <property type="entry name" value="CNMP_BINDING_2"/>
    <property type="match status" value="2"/>
</dbReference>
<dbReference type="GO" id="GO:0030552">
    <property type="term" value="F:cAMP binding"/>
    <property type="evidence" value="ECO:0007669"/>
    <property type="project" value="UniProtKB-KW"/>
</dbReference>
<evidence type="ECO:0000256" key="6">
    <source>
        <dbReference type="ARBA" id="ARBA00023149"/>
    </source>
</evidence>
<evidence type="ECO:0000256" key="1">
    <source>
        <dbReference type="ARBA" id="ARBA00005753"/>
    </source>
</evidence>
<evidence type="ECO:0000256" key="3">
    <source>
        <dbReference type="ARBA" id="ARBA00022566"/>
    </source>
</evidence>
<dbReference type="GO" id="GO:0004862">
    <property type="term" value="F:cAMP-dependent protein kinase inhibitor activity"/>
    <property type="evidence" value="ECO:0007669"/>
    <property type="project" value="TreeGrafter"/>
</dbReference>
<name>A0A1D3CSW5_9EIME</name>
<dbReference type="InterPro" id="IPR014710">
    <property type="entry name" value="RmlC-like_jellyroll"/>
</dbReference>
<dbReference type="EMBL" id="JROU02002074">
    <property type="protein sequence ID" value="OEH74288.1"/>
    <property type="molecule type" value="Genomic_DNA"/>
</dbReference>
<dbReference type="PROSITE" id="PS00888">
    <property type="entry name" value="CNMP_BINDING_1"/>
    <property type="match status" value="2"/>
</dbReference>
<keyword evidence="3 7" id="KW-0116">cAMP-binding</keyword>
<protein>
    <submittedName>
        <fullName evidence="9">Cyclic nucleotide-binding domain-containing protein</fullName>
    </submittedName>
</protein>
<evidence type="ECO:0000259" key="8">
    <source>
        <dbReference type="PROSITE" id="PS50042"/>
    </source>
</evidence>
<feature type="binding site" evidence="7">
    <location>
        <position position="157"/>
    </location>
    <ligand>
        <name>3',5'-cyclic AMP</name>
        <dbReference type="ChEBI" id="CHEBI:58165"/>
        <label>1</label>
    </ligand>
</feature>
<dbReference type="SUPFAM" id="SSF51206">
    <property type="entry name" value="cAMP-binding domain-like"/>
    <property type="match status" value="2"/>
</dbReference>
<dbReference type="FunFam" id="2.60.120.10:FF:000006">
    <property type="entry name" value="cAMP-dependent protein kinase type I-alpha regulatory subunit"/>
    <property type="match status" value="1"/>
</dbReference>
<dbReference type="InterPro" id="IPR018488">
    <property type="entry name" value="cNMP-bd_CS"/>
</dbReference>
<feature type="binding site" evidence="7">
    <location>
        <position position="148"/>
    </location>
    <ligand>
        <name>3',5'-cyclic AMP</name>
        <dbReference type="ChEBI" id="CHEBI:58165"/>
        <label>1</label>
    </ligand>
</feature>
<keyword evidence="4" id="KW-0677">Repeat</keyword>
<keyword evidence="2" id="KW-0597">Phosphoprotein</keyword>
<dbReference type="InParanoid" id="A0A1D3CSW5"/>
<dbReference type="VEuPathDB" id="ToxoDB:cyc_03703"/>
<comment type="similarity">
    <text evidence="1">Belongs to the cAMP-dependent kinase regulatory chain family.</text>
</comment>
<feature type="binding site" evidence="7">
    <location>
        <position position="304"/>
    </location>
    <ligand>
        <name>3',5'-cyclic AMP</name>
        <dbReference type="ChEBI" id="CHEBI:58165"/>
        <label>2</label>
    </ligand>
</feature>
<dbReference type="AlphaFoldDB" id="A0A1D3CSW5"/>
<feature type="domain" description="Cyclic nucleotide-binding" evidence="8">
    <location>
        <begin position="79"/>
        <end position="198"/>
    </location>
</feature>
<dbReference type="InterPro" id="IPR050503">
    <property type="entry name" value="cAMP-dep_PK_reg_su-like"/>
</dbReference>
<evidence type="ECO:0000313" key="9">
    <source>
        <dbReference type="EMBL" id="OEH74288.1"/>
    </source>
</evidence>
<accession>A0A1D3CSW5</accession>
<dbReference type="InterPro" id="IPR000595">
    <property type="entry name" value="cNMP-bd_dom"/>
</dbReference>
<dbReference type="GO" id="GO:0005952">
    <property type="term" value="C:cAMP-dependent protein kinase complex"/>
    <property type="evidence" value="ECO:0007669"/>
    <property type="project" value="InterPro"/>
</dbReference>
<evidence type="ECO:0000256" key="5">
    <source>
        <dbReference type="ARBA" id="ARBA00022741"/>
    </source>
</evidence>
<gene>
    <name evidence="9" type="ORF">cyc_03703</name>
</gene>
<dbReference type="GO" id="GO:0034236">
    <property type="term" value="F:protein kinase A catalytic subunit binding"/>
    <property type="evidence" value="ECO:0007669"/>
    <property type="project" value="TreeGrafter"/>
</dbReference>
<keyword evidence="10" id="KW-1185">Reference proteome</keyword>
<keyword evidence="5 7" id="KW-0547">Nucleotide-binding</keyword>
<evidence type="ECO:0000256" key="2">
    <source>
        <dbReference type="ARBA" id="ARBA00022553"/>
    </source>
</evidence>
<evidence type="ECO:0000256" key="4">
    <source>
        <dbReference type="ARBA" id="ARBA00022737"/>
    </source>
</evidence>